<feature type="domain" description="Acyl-CoA thioesterase-like N-terminal HotDog" evidence="1">
    <location>
        <begin position="6"/>
        <end position="76"/>
    </location>
</feature>
<dbReference type="Proteomes" id="UP001651690">
    <property type="component" value="Unassembled WGS sequence"/>
</dbReference>
<reference evidence="2 3" key="1">
    <citation type="submission" date="2022-06" db="EMBL/GenBank/DDBJ databases">
        <title>Mycolicibacterium sp. CAU 1645 isolated from seawater.</title>
        <authorList>
            <person name="Kim W."/>
        </authorList>
    </citation>
    <scope>NUCLEOTIDE SEQUENCE [LARGE SCALE GENOMIC DNA]</scope>
    <source>
        <strain evidence="2 3">CAU 1645</strain>
    </source>
</reference>
<comment type="caution">
    <text evidence="2">The sequence shown here is derived from an EMBL/GenBank/DDBJ whole genome shotgun (WGS) entry which is preliminary data.</text>
</comment>
<name>A0ABT1MD82_9MYCO</name>
<dbReference type="InterPro" id="IPR049449">
    <property type="entry name" value="TesB_ACOT8-like_N"/>
</dbReference>
<dbReference type="Pfam" id="PF13622">
    <property type="entry name" value="4HBT_3"/>
    <property type="match status" value="1"/>
</dbReference>
<keyword evidence="3" id="KW-1185">Reference proteome</keyword>
<sequence>MVSGHAVGGLLGWAVEREVDDADMQPARFTVDLPRPTALAPIEVQTRVLRDGKRLKLVEASLEQQGVEVARASALFLRRCEQPPGEVWTEPVDMPPVPPDDEIANASLFVRTYGWGVPVQRPDPDWAATGTKYTWLNLEQPVVDGDPLTPFTRAAMAGDITASLANWGSAGLQYINADYTITLARLPEGAVLGMASHSHLSHDGVATGTATLVDLQGAVGSCVAVAVAHSGFNPPPA</sequence>
<dbReference type="InterPro" id="IPR042171">
    <property type="entry name" value="Acyl-CoA_hotdog"/>
</dbReference>
<evidence type="ECO:0000313" key="2">
    <source>
        <dbReference type="EMBL" id="MCP9276847.1"/>
    </source>
</evidence>
<dbReference type="Gene3D" id="2.40.160.210">
    <property type="entry name" value="Acyl-CoA thioesterase, double hotdog domain"/>
    <property type="match status" value="1"/>
</dbReference>
<dbReference type="RefSeq" id="WP_255065168.1">
    <property type="nucleotide sequence ID" value="NZ_JANDBD010000021.1"/>
</dbReference>
<organism evidence="2 3">
    <name type="scientific">Mycolicibacterium arenosum</name>
    <dbReference type="NCBI Taxonomy" id="2952157"/>
    <lineage>
        <taxon>Bacteria</taxon>
        <taxon>Bacillati</taxon>
        <taxon>Actinomycetota</taxon>
        <taxon>Actinomycetes</taxon>
        <taxon>Mycobacteriales</taxon>
        <taxon>Mycobacteriaceae</taxon>
        <taxon>Mycolicibacterium</taxon>
    </lineage>
</organism>
<evidence type="ECO:0000313" key="3">
    <source>
        <dbReference type="Proteomes" id="UP001651690"/>
    </source>
</evidence>
<accession>A0ABT1MD82</accession>
<protein>
    <submittedName>
        <fullName evidence="2">Thioesterase family protein</fullName>
    </submittedName>
</protein>
<evidence type="ECO:0000259" key="1">
    <source>
        <dbReference type="Pfam" id="PF13622"/>
    </source>
</evidence>
<proteinExistence type="predicted"/>
<gene>
    <name evidence="2" type="ORF">NM203_32180</name>
</gene>
<dbReference type="EMBL" id="JANDBD010000021">
    <property type="protein sequence ID" value="MCP9276847.1"/>
    <property type="molecule type" value="Genomic_DNA"/>
</dbReference>